<organism evidence="5 6">
    <name type="scientific">Formosa agariphila (strain DSM 15362 / KCTC 12365 / LMG 23005 / KMM 3901 / M-2Alg 35-1)</name>
    <dbReference type="NCBI Taxonomy" id="1347342"/>
    <lineage>
        <taxon>Bacteria</taxon>
        <taxon>Pseudomonadati</taxon>
        <taxon>Bacteroidota</taxon>
        <taxon>Flavobacteriia</taxon>
        <taxon>Flavobacteriales</taxon>
        <taxon>Flavobacteriaceae</taxon>
        <taxon>Formosa</taxon>
    </lineage>
</organism>
<dbReference type="CDD" id="cd02696">
    <property type="entry name" value="MurNAc-LAA"/>
    <property type="match status" value="1"/>
</dbReference>
<dbReference type="Proteomes" id="UP000016160">
    <property type="component" value="Chromosome"/>
</dbReference>
<dbReference type="SMART" id="SM00646">
    <property type="entry name" value="Ami_3"/>
    <property type="match status" value="1"/>
</dbReference>
<dbReference type="GO" id="GO:0030288">
    <property type="term" value="C:outer membrane-bounded periplasmic space"/>
    <property type="evidence" value="ECO:0007669"/>
    <property type="project" value="TreeGrafter"/>
</dbReference>
<evidence type="ECO:0000256" key="1">
    <source>
        <dbReference type="ARBA" id="ARBA00001561"/>
    </source>
</evidence>
<dbReference type="PANTHER" id="PTHR30404">
    <property type="entry name" value="N-ACETYLMURAMOYL-L-ALANINE AMIDASE"/>
    <property type="match status" value="1"/>
</dbReference>
<dbReference type="EC" id="3.5.1.28" evidence="2"/>
<gene>
    <name evidence="5" type="ORF">BN863_25830</name>
</gene>
<dbReference type="Gene3D" id="3.40.630.40">
    <property type="entry name" value="Zn-dependent exopeptidases"/>
    <property type="match status" value="1"/>
</dbReference>
<evidence type="ECO:0000256" key="3">
    <source>
        <dbReference type="ARBA" id="ARBA00022801"/>
    </source>
</evidence>
<sequence>MKHRTIHIVIVIVMLSNIVFGQVVIIDPGHGGMDSGAVGNHQQKLEKDIVLAIAKAMIEQNRMDETSGLEMYLTRYTDTLIALKDRTRLAKALKPILFLSLHCNHASNKNAIGVEVYAYSKSGRFKADAVYWGYVLEKQLTQFKNFESRGVKFENFHVLRNLVNDTPSVLLELGFLSNPDDETYLSSKKGIHQIALKINQTIKSNLRK</sequence>
<dbReference type="HOGENOM" id="CLU_014322_9_4_10"/>
<evidence type="ECO:0000313" key="5">
    <source>
        <dbReference type="EMBL" id="CDF80295.1"/>
    </source>
</evidence>
<dbReference type="eggNOG" id="COG0860">
    <property type="taxonomic scope" value="Bacteria"/>
</dbReference>
<dbReference type="InterPro" id="IPR002508">
    <property type="entry name" value="MurNAc-LAA_cat"/>
</dbReference>
<evidence type="ECO:0000313" key="6">
    <source>
        <dbReference type="Proteomes" id="UP000016160"/>
    </source>
</evidence>
<dbReference type="PANTHER" id="PTHR30404:SF0">
    <property type="entry name" value="N-ACETYLMURAMOYL-L-ALANINE AMIDASE AMIC"/>
    <property type="match status" value="1"/>
</dbReference>
<keyword evidence="3 5" id="KW-0378">Hydrolase</keyword>
<accession>T2KNH4</accession>
<keyword evidence="6" id="KW-1185">Reference proteome</keyword>
<dbReference type="InterPro" id="IPR050695">
    <property type="entry name" value="N-acetylmuramoyl_amidase_3"/>
</dbReference>
<dbReference type="SUPFAM" id="SSF53187">
    <property type="entry name" value="Zn-dependent exopeptidases"/>
    <property type="match status" value="1"/>
</dbReference>
<dbReference type="STRING" id="1347342.BN863_25830"/>
<dbReference type="EMBL" id="HG315671">
    <property type="protein sequence ID" value="CDF80295.1"/>
    <property type="molecule type" value="Genomic_DNA"/>
</dbReference>
<reference evidence="5 6" key="1">
    <citation type="journal article" date="2013" name="Appl. Environ. Microbiol.">
        <title>The genome of the alga-associated marine flavobacterium Formosa agariphila KMM 3901T reveals a broad potential for degradation of algal polysaccharides.</title>
        <authorList>
            <person name="Mann A.J."/>
            <person name="Hahnke R.L."/>
            <person name="Huang S."/>
            <person name="Werner J."/>
            <person name="Xing P."/>
            <person name="Barbeyron T."/>
            <person name="Huettel B."/>
            <person name="Stueber K."/>
            <person name="Reinhardt R."/>
            <person name="Harder J."/>
            <person name="Gloeckner F.O."/>
            <person name="Amann R.I."/>
            <person name="Teeling H."/>
        </authorList>
    </citation>
    <scope>NUCLEOTIDE SEQUENCE [LARGE SCALE GENOMIC DNA]</scope>
    <source>
        <strain evidence="6">DSM 15362 / KCTC 12365 / LMG 23005 / KMM 3901</strain>
    </source>
</reference>
<protein>
    <recommendedName>
        <fullName evidence="2">N-acetylmuramoyl-L-alanine amidase</fullName>
        <ecNumber evidence="2">3.5.1.28</ecNumber>
    </recommendedName>
</protein>
<proteinExistence type="predicted"/>
<dbReference type="GO" id="GO:0009253">
    <property type="term" value="P:peptidoglycan catabolic process"/>
    <property type="evidence" value="ECO:0007669"/>
    <property type="project" value="InterPro"/>
</dbReference>
<dbReference type="RefSeq" id="WP_038531313.1">
    <property type="nucleotide sequence ID" value="NZ_HG315671.1"/>
</dbReference>
<dbReference type="GO" id="GO:0008745">
    <property type="term" value="F:N-acetylmuramoyl-L-alanine amidase activity"/>
    <property type="evidence" value="ECO:0007669"/>
    <property type="project" value="UniProtKB-EC"/>
</dbReference>
<dbReference type="OrthoDB" id="9806267at2"/>
<feature type="domain" description="MurNAc-LAA" evidence="4">
    <location>
        <begin position="87"/>
        <end position="203"/>
    </location>
</feature>
<dbReference type="PATRIC" id="fig|1347342.6.peg.2598"/>
<dbReference type="Pfam" id="PF01520">
    <property type="entry name" value="Amidase_3"/>
    <property type="match status" value="1"/>
</dbReference>
<evidence type="ECO:0000259" key="4">
    <source>
        <dbReference type="SMART" id="SM00646"/>
    </source>
</evidence>
<dbReference type="AlphaFoldDB" id="T2KNH4"/>
<comment type="catalytic activity">
    <reaction evidence="1">
        <text>Hydrolyzes the link between N-acetylmuramoyl residues and L-amino acid residues in certain cell-wall glycopeptides.</text>
        <dbReference type="EC" id="3.5.1.28"/>
    </reaction>
</comment>
<name>T2KNH4_FORAG</name>
<evidence type="ECO:0000256" key="2">
    <source>
        <dbReference type="ARBA" id="ARBA00011901"/>
    </source>
</evidence>